<dbReference type="EMBL" id="CAJOBC010007907">
    <property type="protein sequence ID" value="CAF3946923.1"/>
    <property type="molecule type" value="Genomic_DNA"/>
</dbReference>
<dbReference type="SUPFAM" id="SSF55068">
    <property type="entry name" value="Peptide methionine sulfoxide reductase"/>
    <property type="match status" value="1"/>
</dbReference>
<comment type="caution">
    <text evidence="6">The sequence shown here is derived from an EMBL/GenBank/DDBJ whole genome shotgun (WGS) entry which is preliminary data.</text>
</comment>
<dbReference type="Proteomes" id="UP000663829">
    <property type="component" value="Unassembled WGS sequence"/>
</dbReference>
<evidence type="ECO:0000313" key="8">
    <source>
        <dbReference type="Proteomes" id="UP000663829"/>
    </source>
</evidence>
<evidence type="ECO:0000313" key="6">
    <source>
        <dbReference type="EMBL" id="CAF1182519.1"/>
    </source>
</evidence>
<proteinExistence type="inferred from homology"/>
<evidence type="ECO:0000256" key="3">
    <source>
        <dbReference type="ARBA" id="ARBA00023002"/>
    </source>
</evidence>
<dbReference type="EMBL" id="CAJNOQ010007905">
    <property type="protein sequence ID" value="CAF1182519.1"/>
    <property type="molecule type" value="Genomic_DNA"/>
</dbReference>
<reference evidence="6" key="1">
    <citation type="submission" date="2021-02" db="EMBL/GenBank/DDBJ databases">
        <authorList>
            <person name="Nowell W R."/>
        </authorList>
    </citation>
    <scope>NUCLEOTIDE SEQUENCE</scope>
</reference>
<dbReference type="Pfam" id="PF01625">
    <property type="entry name" value="PMSR"/>
    <property type="match status" value="1"/>
</dbReference>
<keyword evidence="3" id="KW-0560">Oxidoreductase</keyword>
<name>A0A814V4P2_9BILA</name>
<keyword evidence="8" id="KW-1185">Reference proteome</keyword>
<evidence type="ECO:0000313" key="7">
    <source>
        <dbReference type="EMBL" id="CAF3946923.1"/>
    </source>
</evidence>
<accession>A0A814V4P2</accession>
<dbReference type="AlphaFoldDB" id="A0A814V4P2"/>
<dbReference type="GO" id="GO:0008113">
    <property type="term" value="F:peptide-methionine (S)-S-oxide reductase activity"/>
    <property type="evidence" value="ECO:0007669"/>
    <property type="project" value="UniProtKB-EC"/>
</dbReference>
<dbReference type="PANTHER" id="PTHR43774:SF1">
    <property type="entry name" value="PEPTIDE METHIONINE SULFOXIDE REDUCTASE MSRA 2"/>
    <property type="match status" value="1"/>
</dbReference>
<sequence length="188" mass="21299">TLFSSPLMASKSLATLGGGCFWCLEAVFQRLKGVEKVVSGYAGGSGADPSYAAVCNGKTGHAEVVQITYDPQVLLYKQLLDVFFHVHDPTTLNQQGNDIGTQYRSIIFYHDDVQEKEAELMKRHIEDEKVYKNPVVTEILPIDKYPFYKAEDYHQNYYNQNPSQGYCLSVVKSKVNKFVKKYPDLLKK</sequence>
<dbReference type="OrthoDB" id="77405at2759"/>
<gene>
    <name evidence="6" type="ORF">GPM918_LOCUS22779</name>
    <name evidence="7" type="ORF">SRO942_LOCUS22779</name>
</gene>
<feature type="non-terminal residue" evidence="6">
    <location>
        <position position="1"/>
    </location>
</feature>
<dbReference type="InterPro" id="IPR036509">
    <property type="entry name" value="Met_Sox_Rdtase_MsrA_sf"/>
</dbReference>
<dbReference type="InterPro" id="IPR002569">
    <property type="entry name" value="Met_Sox_Rdtase_MsrA_dom"/>
</dbReference>
<comment type="similarity">
    <text evidence="1">Belongs to the MsrA Met sulfoxide reductase family.</text>
</comment>
<evidence type="ECO:0000256" key="2">
    <source>
        <dbReference type="ARBA" id="ARBA00012502"/>
    </source>
</evidence>
<dbReference type="Proteomes" id="UP000681722">
    <property type="component" value="Unassembled WGS sequence"/>
</dbReference>
<dbReference type="HAMAP" id="MF_01401">
    <property type="entry name" value="MsrA"/>
    <property type="match status" value="1"/>
</dbReference>
<dbReference type="EC" id="1.8.4.11" evidence="2"/>
<evidence type="ECO:0000259" key="5">
    <source>
        <dbReference type="Pfam" id="PF01625"/>
    </source>
</evidence>
<feature type="domain" description="Peptide methionine sulphoxide reductase MsrA" evidence="5">
    <location>
        <begin position="14"/>
        <end position="167"/>
    </location>
</feature>
<evidence type="ECO:0000256" key="4">
    <source>
        <dbReference type="ARBA" id="ARBA00030643"/>
    </source>
</evidence>
<dbReference type="Gene3D" id="3.30.1060.10">
    <property type="entry name" value="Peptide methionine sulphoxide reductase MsrA"/>
    <property type="match status" value="1"/>
</dbReference>
<organism evidence="6 8">
    <name type="scientific">Didymodactylos carnosus</name>
    <dbReference type="NCBI Taxonomy" id="1234261"/>
    <lineage>
        <taxon>Eukaryota</taxon>
        <taxon>Metazoa</taxon>
        <taxon>Spiralia</taxon>
        <taxon>Gnathifera</taxon>
        <taxon>Rotifera</taxon>
        <taxon>Eurotatoria</taxon>
        <taxon>Bdelloidea</taxon>
        <taxon>Philodinida</taxon>
        <taxon>Philodinidae</taxon>
        <taxon>Didymodactylos</taxon>
    </lineage>
</organism>
<dbReference type="PANTHER" id="PTHR43774">
    <property type="entry name" value="PEPTIDE METHIONINE SULFOXIDE REDUCTASE"/>
    <property type="match status" value="1"/>
</dbReference>
<evidence type="ECO:0000256" key="1">
    <source>
        <dbReference type="ARBA" id="ARBA00005591"/>
    </source>
</evidence>
<protein>
    <recommendedName>
        <fullName evidence="2">peptide-methionine (S)-S-oxide reductase</fullName>
        <ecNumber evidence="2">1.8.4.11</ecNumber>
    </recommendedName>
    <alternativeName>
        <fullName evidence="4">Peptide-methionine (S)-S-oxide reductase</fullName>
    </alternativeName>
</protein>
<dbReference type="NCBIfam" id="TIGR00401">
    <property type="entry name" value="msrA"/>
    <property type="match status" value="1"/>
</dbReference>